<name>A0A8N1S867_9HYME</name>
<dbReference type="OrthoDB" id="7612145at2759"/>
<evidence type="ECO:0000313" key="1">
    <source>
        <dbReference type="Proteomes" id="UP000504615"/>
    </source>
</evidence>
<dbReference type="RefSeq" id="XP_025075079.1">
    <property type="nucleotide sequence ID" value="XM_025219294.1"/>
</dbReference>
<accession>A0A8N1S867</accession>
<sequence>MNDCAIRLPNEDKWLDFKNYCNKERFPFIIYADLECTLRRMEPERENTSYTYQQQHKVFSVGYYVRCSYDDALSAYQFRRGKTMRCMVRSATRKFGASNKNFVIRECPYGNIIERSVGDIP</sequence>
<dbReference type="Proteomes" id="UP000504615">
    <property type="component" value="Unplaced"/>
</dbReference>
<organism evidence="1 2">
    <name type="scientific">Pogonomyrmex barbatus</name>
    <name type="common">red harvester ant</name>
    <dbReference type="NCBI Taxonomy" id="144034"/>
    <lineage>
        <taxon>Eukaryota</taxon>
        <taxon>Metazoa</taxon>
        <taxon>Ecdysozoa</taxon>
        <taxon>Arthropoda</taxon>
        <taxon>Hexapoda</taxon>
        <taxon>Insecta</taxon>
        <taxon>Pterygota</taxon>
        <taxon>Neoptera</taxon>
        <taxon>Endopterygota</taxon>
        <taxon>Hymenoptera</taxon>
        <taxon>Apocrita</taxon>
        <taxon>Aculeata</taxon>
        <taxon>Formicoidea</taxon>
        <taxon>Formicidae</taxon>
        <taxon>Myrmicinae</taxon>
        <taxon>Pogonomyrmex</taxon>
    </lineage>
</organism>
<dbReference type="GeneID" id="112552897"/>
<gene>
    <name evidence="2" type="primary">LOC112552897</name>
</gene>
<keyword evidence="1" id="KW-1185">Reference proteome</keyword>
<protein>
    <submittedName>
        <fullName evidence="2">Uncharacterized protein LOC112552897</fullName>
    </submittedName>
</protein>
<dbReference type="AlphaFoldDB" id="A0A8N1S867"/>
<evidence type="ECO:0000313" key="2">
    <source>
        <dbReference type="RefSeq" id="XP_025075079.1"/>
    </source>
</evidence>
<reference evidence="2" key="1">
    <citation type="submission" date="2025-08" db="UniProtKB">
        <authorList>
            <consortium name="RefSeq"/>
        </authorList>
    </citation>
    <scope>IDENTIFICATION</scope>
</reference>
<proteinExistence type="predicted"/>